<dbReference type="AlphaFoldDB" id="A0AAV9JA95"/>
<name>A0AAV9JA95_9PEZI</name>
<dbReference type="EMBL" id="JAVFHQ010000048">
    <property type="protein sequence ID" value="KAK4541815.1"/>
    <property type="molecule type" value="Genomic_DNA"/>
</dbReference>
<proteinExistence type="predicted"/>
<dbReference type="Proteomes" id="UP001324427">
    <property type="component" value="Unassembled WGS sequence"/>
</dbReference>
<keyword evidence="2" id="KW-1185">Reference proteome</keyword>
<gene>
    <name evidence="1" type="ORF">LTR36_007347</name>
</gene>
<evidence type="ECO:0000313" key="1">
    <source>
        <dbReference type="EMBL" id="KAK4541815.1"/>
    </source>
</evidence>
<organism evidence="1 2">
    <name type="scientific">Oleoguttula mirabilis</name>
    <dbReference type="NCBI Taxonomy" id="1507867"/>
    <lineage>
        <taxon>Eukaryota</taxon>
        <taxon>Fungi</taxon>
        <taxon>Dikarya</taxon>
        <taxon>Ascomycota</taxon>
        <taxon>Pezizomycotina</taxon>
        <taxon>Dothideomycetes</taxon>
        <taxon>Dothideomycetidae</taxon>
        <taxon>Mycosphaerellales</taxon>
        <taxon>Teratosphaeriaceae</taxon>
        <taxon>Oleoguttula</taxon>
    </lineage>
</organism>
<evidence type="ECO:0000313" key="2">
    <source>
        <dbReference type="Proteomes" id="UP001324427"/>
    </source>
</evidence>
<protein>
    <submittedName>
        <fullName evidence="1">Uncharacterized protein</fullName>
    </submittedName>
</protein>
<accession>A0AAV9JA95</accession>
<sequence length="152" mass="17559">MADDDRERLLRYTVSTMWNIMRLCVDPPDSEAWKCPAPGVEQLPAKEPPSMPAQWADEETLYILEHRPAASDAVSPAEVSAGAPTQLEDPQWCGFSPENWHRALALLRAYQLYQQTPKFRERYEGAEETEREDTFWISEVEDIIAKEKRDTF</sequence>
<comment type="caution">
    <text evidence="1">The sequence shown here is derived from an EMBL/GenBank/DDBJ whole genome shotgun (WGS) entry which is preliminary data.</text>
</comment>
<reference evidence="1 2" key="1">
    <citation type="submission" date="2021-11" db="EMBL/GenBank/DDBJ databases">
        <title>Black yeast isolated from Biological Soil Crust.</title>
        <authorList>
            <person name="Kurbessoian T."/>
        </authorList>
    </citation>
    <scope>NUCLEOTIDE SEQUENCE [LARGE SCALE GENOMIC DNA]</scope>
    <source>
        <strain evidence="1 2">CCFEE 5522</strain>
    </source>
</reference>